<dbReference type="Gramene" id="AET5Gv21178000.18">
    <property type="protein sequence ID" value="AET5Gv21178000.18"/>
    <property type="gene ID" value="AET5Gv21178000"/>
</dbReference>
<reference evidence="2" key="4">
    <citation type="submission" date="2019-03" db="UniProtKB">
        <authorList>
            <consortium name="EnsemblPlants"/>
        </authorList>
    </citation>
    <scope>IDENTIFICATION</scope>
</reference>
<dbReference type="InterPro" id="IPR046824">
    <property type="entry name" value="Mss51-like_C"/>
</dbReference>
<keyword evidence="3" id="KW-1185">Reference proteome</keyword>
<reference evidence="2" key="5">
    <citation type="journal article" date="2021" name="G3 (Bethesda)">
        <title>Aegilops tauschii genome assembly Aet v5.0 features greater sequence contiguity and improved annotation.</title>
        <authorList>
            <person name="Wang L."/>
            <person name="Zhu T."/>
            <person name="Rodriguez J.C."/>
            <person name="Deal K.R."/>
            <person name="Dubcovsky J."/>
            <person name="McGuire P.E."/>
            <person name="Lux T."/>
            <person name="Spannagl M."/>
            <person name="Mayer K.F.X."/>
            <person name="Baldrich P."/>
            <person name="Meyers B.C."/>
            <person name="Huo N."/>
            <person name="Gu Y.Q."/>
            <person name="Zhou H."/>
            <person name="Devos K.M."/>
            <person name="Bennetzen J.L."/>
            <person name="Unver T."/>
            <person name="Budak H."/>
            <person name="Gulick P.J."/>
            <person name="Galiba G."/>
            <person name="Kalapos B."/>
            <person name="Nelson D.R."/>
            <person name="Li P."/>
            <person name="You F.M."/>
            <person name="Luo M.C."/>
            <person name="Dvorak J."/>
        </authorList>
    </citation>
    <scope>NUCLEOTIDE SEQUENCE [LARGE SCALE GENOMIC DNA]</scope>
    <source>
        <strain evidence="2">cv. AL8/78</strain>
    </source>
</reference>
<evidence type="ECO:0000259" key="1">
    <source>
        <dbReference type="Pfam" id="PF20179"/>
    </source>
</evidence>
<dbReference type="PANTHER" id="PTHR47570">
    <property type="entry name" value="ZINC ION BINDING PROTEIN"/>
    <property type="match status" value="1"/>
</dbReference>
<reference evidence="3" key="1">
    <citation type="journal article" date="2014" name="Science">
        <title>Ancient hybridizations among the ancestral genomes of bread wheat.</title>
        <authorList>
            <consortium name="International Wheat Genome Sequencing Consortium,"/>
            <person name="Marcussen T."/>
            <person name="Sandve S.R."/>
            <person name="Heier L."/>
            <person name="Spannagl M."/>
            <person name="Pfeifer M."/>
            <person name="Jakobsen K.S."/>
            <person name="Wulff B.B."/>
            <person name="Steuernagel B."/>
            <person name="Mayer K.F."/>
            <person name="Olsen O.A."/>
        </authorList>
    </citation>
    <scope>NUCLEOTIDE SEQUENCE [LARGE SCALE GENOMIC DNA]</scope>
    <source>
        <strain evidence="3">cv. AL8/78</strain>
    </source>
</reference>
<reference evidence="2" key="3">
    <citation type="journal article" date="2017" name="Nature">
        <title>Genome sequence of the progenitor of the wheat D genome Aegilops tauschii.</title>
        <authorList>
            <person name="Luo M.C."/>
            <person name="Gu Y.Q."/>
            <person name="Puiu D."/>
            <person name="Wang H."/>
            <person name="Twardziok S.O."/>
            <person name="Deal K.R."/>
            <person name="Huo N."/>
            <person name="Zhu T."/>
            <person name="Wang L."/>
            <person name="Wang Y."/>
            <person name="McGuire P.E."/>
            <person name="Liu S."/>
            <person name="Long H."/>
            <person name="Ramasamy R.K."/>
            <person name="Rodriguez J.C."/>
            <person name="Van S.L."/>
            <person name="Yuan L."/>
            <person name="Wang Z."/>
            <person name="Xia Z."/>
            <person name="Xiao L."/>
            <person name="Anderson O.D."/>
            <person name="Ouyang S."/>
            <person name="Liang Y."/>
            <person name="Zimin A.V."/>
            <person name="Pertea G."/>
            <person name="Qi P."/>
            <person name="Bennetzen J.L."/>
            <person name="Dai X."/>
            <person name="Dawson M.W."/>
            <person name="Muller H.G."/>
            <person name="Kugler K."/>
            <person name="Rivarola-Duarte L."/>
            <person name="Spannagl M."/>
            <person name="Mayer K.F.X."/>
            <person name="Lu F.H."/>
            <person name="Bevan M.W."/>
            <person name="Leroy P."/>
            <person name="Li P."/>
            <person name="You F.M."/>
            <person name="Sun Q."/>
            <person name="Liu Z."/>
            <person name="Lyons E."/>
            <person name="Wicker T."/>
            <person name="Salzberg S.L."/>
            <person name="Devos K.M."/>
            <person name="Dvorak J."/>
        </authorList>
    </citation>
    <scope>NUCLEOTIDE SEQUENCE [LARGE SCALE GENOMIC DNA]</scope>
    <source>
        <strain evidence="2">cv. AL8/78</strain>
    </source>
</reference>
<name>A0A453MGY7_AEGTS</name>
<accession>A0A453MGY7</accession>
<organism evidence="2 3">
    <name type="scientific">Aegilops tauschii subsp. strangulata</name>
    <name type="common">Goatgrass</name>
    <dbReference type="NCBI Taxonomy" id="200361"/>
    <lineage>
        <taxon>Eukaryota</taxon>
        <taxon>Viridiplantae</taxon>
        <taxon>Streptophyta</taxon>
        <taxon>Embryophyta</taxon>
        <taxon>Tracheophyta</taxon>
        <taxon>Spermatophyta</taxon>
        <taxon>Magnoliopsida</taxon>
        <taxon>Liliopsida</taxon>
        <taxon>Poales</taxon>
        <taxon>Poaceae</taxon>
        <taxon>BOP clade</taxon>
        <taxon>Pooideae</taxon>
        <taxon>Triticodae</taxon>
        <taxon>Triticeae</taxon>
        <taxon>Triticinae</taxon>
        <taxon>Aegilops</taxon>
    </lineage>
</organism>
<dbReference type="AlphaFoldDB" id="A0A453MGY7"/>
<dbReference type="Pfam" id="PF20179">
    <property type="entry name" value="MSS51_C"/>
    <property type="match status" value="1"/>
</dbReference>
<dbReference type="EnsemblPlants" id="AET5Gv21178000.18">
    <property type="protein sequence ID" value="AET5Gv21178000.18"/>
    <property type="gene ID" value="AET5Gv21178000"/>
</dbReference>
<proteinExistence type="predicted"/>
<sequence length="156" mass="17091">MMAAYRDGEVVNISSYPNCSGESCHCRSSIASENLNCSEVTLKIWKGLYHERYGDIVKDSNPHLILAPNAGVAAYPSWMPTIEMIRGIGVPAIFTDFCEEAAHLASCCISSITGQPLGLPVCPIYAQSFVISFAVALWSADQTDTFIICHFSSRYR</sequence>
<evidence type="ECO:0000313" key="2">
    <source>
        <dbReference type="EnsemblPlants" id="AET5Gv21178000.18"/>
    </source>
</evidence>
<reference evidence="3" key="2">
    <citation type="journal article" date="2017" name="Nat. Plants">
        <title>The Aegilops tauschii genome reveals multiple impacts of transposons.</title>
        <authorList>
            <person name="Zhao G."/>
            <person name="Zou C."/>
            <person name="Li K."/>
            <person name="Wang K."/>
            <person name="Li T."/>
            <person name="Gao L."/>
            <person name="Zhang X."/>
            <person name="Wang H."/>
            <person name="Yang Z."/>
            <person name="Liu X."/>
            <person name="Jiang W."/>
            <person name="Mao L."/>
            <person name="Kong X."/>
            <person name="Jiao Y."/>
            <person name="Jia J."/>
        </authorList>
    </citation>
    <scope>NUCLEOTIDE SEQUENCE [LARGE SCALE GENOMIC DNA]</scope>
    <source>
        <strain evidence="3">cv. AL8/78</strain>
    </source>
</reference>
<evidence type="ECO:0000313" key="3">
    <source>
        <dbReference type="Proteomes" id="UP000015105"/>
    </source>
</evidence>
<dbReference type="PANTHER" id="PTHR47570:SF1">
    <property type="entry name" value="ZINC ION BINDING PROTEIN"/>
    <property type="match status" value="1"/>
</dbReference>
<feature type="domain" description="Mitochondrial splicing suppressor 51-like C-terminal" evidence="1">
    <location>
        <begin position="26"/>
        <end position="112"/>
    </location>
</feature>
<dbReference type="Proteomes" id="UP000015105">
    <property type="component" value="Chromosome 5D"/>
</dbReference>
<protein>
    <recommendedName>
        <fullName evidence="1">Mitochondrial splicing suppressor 51-like C-terminal domain-containing protein</fullName>
    </recommendedName>
</protein>